<sequence length="266" mass="29056">MLLSHPSTSLVSLHLAPESTLCLGPFRLAGLVGQLPFHALEGTDSCGGTASMYASRDDWMKPVRISLPHGVHANARDRHHNSPVQFVIEHKDRHLRILWLCETTLRWHRLLESESEETKLCPSEQDRRRGNPNASTATKSLSRNPRARASPLQPSASSLFVACQRSHQDDASAALRTRRRVGDVGQSSAGSEPPSPTFRALFSIQTPSSDSINSPSTNNTAWVERLARSLVSSVTINEFLSLNAGELQPDGLKKSDFSTSEASSEG</sequence>
<gene>
    <name evidence="2" type="ORF">D9613_011961</name>
</gene>
<feature type="region of interest" description="Disordered" evidence="1">
    <location>
        <begin position="116"/>
        <end position="154"/>
    </location>
</feature>
<organism evidence="2 3">
    <name type="scientific">Agrocybe pediades</name>
    <dbReference type="NCBI Taxonomy" id="84607"/>
    <lineage>
        <taxon>Eukaryota</taxon>
        <taxon>Fungi</taxon>
        <taxon>Dikarya</taxon>
        <taxon>Basidiomycota</taxon>
        <taxon>Agaricomycotina</taxon>
        <taxon>Agaricomycetes</taxon>
        <taxon>Agaricomycetidae</taxon>
        <taxon>Agaricales</taxon>
        <taxon>Agaricineae</taxon>
        <taxon>Strophariaceae</taxon>
        <taxon>Agrocybe</taxon>
    </lineage>
</organism>
<evidence type="ECO:0000313" key="3">
    <source>
        <dbReference type="Proteomes" id="UP000521872"/>
    </source>
</evidence>
<accession>A0A8H4QES5</accession>
<dbReference type="AlphaFoldDB" id="A0A8H4QES5"/>
<keyword evidence="3" id="KW-1185">Reference proteome</keyword>
<feature type="compositionally biased region" description="Polar residues" evidence="1">
    <location>
        <begin position="132"/>
        <end position="143"/>
    </location>
</feature>
<proteinExistence type="predicted"/>
<protein>
    <submittedName>
        <fullName evidence="2">Uncharacterized protein</fullName>
    </submittedName>
</protein>
<evidence type="ECO:0000256" key="1">
    <source>
        <dbReference type="SAM" id="MobiDB-lite"/>
    </source>
</evidence>
<feature type="region of interest" description="Disordered" evidence="1">
    <location>
        <begin position="245"/>
        <end position="266"/>
    </location>
</feature>
<feature type="region of interest" description="Disordered" evidence="1">
    <location>
        <begin position="171"/>
        <end position="200"/>
    </location>
</feature>
<reference evidence="2 3" key="1">
    <citation type="submission" date="2019-12" db="EMBL/GenBank/DDBJ databases">
        <authorList>
            <person name="Floudas D."/>
            <person name="Bentzer J."/>
            <person name="Ahren D."/>
            <person name="Johansson T."/>
            <person name="Persson P."/>
            <person name="Tunlid A."/>
        </authorList>
    </citation>
    <scope>NUCLEOTIDE SEQUENCE [LARGE SCALE GENOMIC DNA]</scope>
    <source>
        <strain evidence="2 3">CBS 102.39</strain>
    </source>
</reference>
<evidence type="ECO:0000313" key="2">
    <source>
        <dbReference type="EMBL" id="KAF4609662.1"/>
    </source>
</evidence>
<dbReference type="Proteomes" id="UP000521872">
    <property type="component" value="Unassembled WGS sequence"/>
</dbReference>
<dbReference type="EMBL" id="JAACJL010000060">
    <property type="protein sequence ID" value="KAF4609662.1"/>
    <property type="molecule type" value="Genomic_DNA"/>
</dbReference>
<comment type="caution">
    <text evidence="2">The sequence shown here is derived from an EMBL/GenBank/DDBJ whole genome shotgun (WGS) entry which is preliminary data.</text>
</comment>
<feature type="compositionally biased region" description="Basic and acidic residues" evidence="1">
    <location>
        <begin position="116"/>
        <end position="129"/>
    </location>
</feature>
<name>A0A8H4QES5_9AGAR</name>
<feature type="compositionally biased region" description="Polar residues" evidence="1">
    <location>
        <begin position="257"/>
        <end position="266"/>
    </location>
</feature>